<dbReference type="OMA" id="PAHYLAI"/>
<feature type="non-terminal residue" evidence="10">
    <location>
        <position position="496"/>
    </location>
</feature>
<gene>
    <name evidence="10" type="ORF">THAPSDRAFT_34514</name>
</gene>
<evidence type="ECO:0000256" key="3">
    <source>
        <dbReference type="ARBA" id="ARBA00022526"/>
    </source>
</evidence>
<evidence type="ECO:0000256" key="6">
    <source>
        <dbReference type="ARBA" id="ARBA00023277"/>
    </source>
</evidence>
<dbReference type="PANTHER" id="PTHR23429">
    <property type="entry name" value="GLUCOSE-6-PHOSPHATE 1-DEHYDROGENASE G6PD"/>
    <property type="match status" value="1"/>
</dbReference>
<dbReference type="GO" id="GO:0004345">
    <property type="term" value="F:glucose-6-phosphate dehydrogenase activity"/>
    <property type="evidence" value="ECO:0000318"/>
    <property type="project" value="GO_Central"/>
</dbReference>
<proteinExistence type="inferred from homology"/>
<dbReference type="UniPathway" id="UPA00115">
    <property type="reaction ID" value="UER00408"/>
</dbReference>
<dbReference type="PIRSF" id="PIRSF000110">
    <property type="entry name" value="G6PD"/>
    <property type="match status" value="1"/>
</dbReference>
<name>B8C3E7_THAPS</name>
<sequence>IAVVVVGASGDLAKKKTYPSLLSLYADYLLPHNVIIFGYARSNITSEDLREKIRPYLTKGERQYDENVIDSFLSKCFYQSGMVYGDVDSWKDLHQKLTFHEQELANSKGITKYNRLFYFAIPPNVFAETGEAIKSACMSSNGFNRMIVEKPFGRDLDSCKDILNRLGKHFEEKDLFRIDHYLGKEMVQNLMVMRFGNLWMENIWNRNNVQCIMLTFKEPFGTEGRGGYFDQYGIIRDIIQNHLLQVMCLLTMECPNKVRAGEKIRDEKVRVLEAMPPVTLDEVFLGQYEGYTDDETITNKDSNCPTFACVRCFINNPRWAGVPIVFKAGKALNERKAEMRIQFKDAPAAEHLFGTKVPRNEMVMKLQPVETIYMKSNIKTPGFSSAPIQSELEVKYDSRYFEHNKESNPDAYSRLILDVLRGRSASFVRSDELIRAWEIFTPVLHQIDRENIRPNLYKCDSRGPEGADAWVNEKSGYVRNDDYVWNNGTVCRKASL</sequence>
<comment type="function">
    <text evidence="7">Catalyzes the rate-limiting step of the oxidative pentose-phosphate pathway, which represents a route for the dissimilation of carbohydrates besides glycolysis.</text>
</comment>
<evidence type="ECO:0000313" key="11">
    <source>
        <dbReference type="Proteomes" id="UP000001449"/>
    </source>
</evidence>
<reference evidence="10 11" key="1">
    <citation type="journal article" date="2004" name="Science">
        <title>The genome of the diatom Thalassiosira pseudonana: ecology, evolution, and metabolism.</title>
        <authorList>
            <person name="Armbrust E.V."/>
            <person name="Berges J.A."/>
            <person name="Bowler C."/>
            <person name="Green B.R."/>
            <person name="Martinez D."/>
            <person name="Putnam N.H."/>
            <person name="Zhou S."/>
            <person name="Allen A.E."/>
            <person name="Apt K.E."/>
            <person name="Bechner M."/>
            <person name="Brzezinski M.A."/>
            <person name="Chaal B.K."/>
            <person name="Chiovitti A."/>
            <person name="Davis A.K."/>
            <person name="Demarest M.S."/>
            <person name="Detter J.C."/>
            <person name="Glavina T."/>
            <person name="Goodstein D."/>
            <person name="Hadi M.Z."/>
            <person name="Hellsten U."/>
            <person name="Hildebrand M."/>
            <person name="Jenkins B.D."/>
            <person name="Jurka J."/>
            <person name="Kapitonov V.V."/>
            <person name="Kroger N."/>
            <person name="Lau W.W."/>
            <person name="Lane T.W."/>
            <person name="Larimer F.W."/>
            <person name="Lippmeier J.C."/>
            <person name="Lucas S."/>
            <person name="Medina M."/>
            <person name="Montsant A."/>
            <person name="Obornik M."/>
            <person name="Parker M.S."/>
            <person name="Palenik B."/>
            <person name="Pazour G.J."/>
            <person name="Richardson P.M."/>
            <person name="Rynearson T.A."/>
            <person name="Saito M.A."/>
            <person name="Schwartz D.C."/>
            <person name="Thamatrakoln K."/>
            <person name="Valentin K."/>
            <person name="Vardi A."/>
            <person name="Wilkerson F.P."/>
            <person name="Rokhsar D.S."/>
        </authorList>
    </citation>
    <scope>NUCLEOTIDE SEQUENCE [LARGE SCALE GENOMIC DNA]</scope>
    <source>
        <strain evidence="10 11">CCMP1335</strain>
    </source>
</reference>
<dbReference type="InterPro" id="IPR001282">
    <property type="entry name" value="G6P_DH"/>
</dbReference>
<evidence type="ECO:0000256" key="7">
    <source>
        <dbReference type="RuleBase" id="RU362120"/>
    </source>
</evidence>
<organism evidence="10 11">
    <name type="scientific">Thalassiosira pseudonana</name>
    <name type="common">Marine diatom</name>
    <name type="synonym">Cyclotella nana</name>
    <dbReference type="NCBI Taxonomy" id="35128"/>
    <lineage>
        <taxon>Eukaryota</taxon>
        <taxon>Sar</taxon>
        <taxon>Stramenopiles</taxon>
        <taxon>Ochrophyta</taxon>
        <taxon>Bacillariophyta</taxon>
        <taxon>Coscinodiscophyceae</taxon>
        <taxon>Thalassiosirophycidae</taxon>
        <taxon>Thalassiosirales</taxon>
        <taxon>Thalassiosiraceae</taxon>
        <taxon>Thalassiosira</taxon>
    </lineage>
</organism>
<dbReference type="eggNOG" id="KOG0563">
    <property type="taxonomic scope" value="Eukaryota"/>
</dbReference>
<dbReference type="PaxDb" id="35128-Thaps34514"/>
<dbReference type="Gene3D" id="3.40.50.720">
    <property type="entry name" value="NAD(P)-binding Rossmann-like Domain"/>
    <property type="match status" value="1"/>
</dbReference>
<comment type="catalytic activity">
    <reaction evidence="7">
        <text>D-glucose 6-phosphate + NADP(+) = 6-phospho-D-glucono-1,5-lactone + NADPH + H(+)</text>
        <dbReference type="Rhea" id="RHEA:15841"/>
        <dbReference type="ChEBI" id="CHEBI:15378"/>
        <dbReference type="ChEBI" id="CHEBI:57783"/>
        <dbReference type="ChEBI" id="CHEBI:57955"/>
        <dbReference type="ChEBI" id="CHEBI:58349"/>
        <dbReference type="ChEBI" id="CHEBI:61548"/>
        <dbReference type="EC" id="1.1.1.49"/>
    </reaction>
</comment>
<dbReference type="GO" id="GO:0050661">
    <property type="term" value="F:NADP binding"/>
    <property type="evidence" value="ECO:0007669"/>
    <property type="project" value="InterPro"/>
</dbReference>
<dbReference type="InterPro" id="IPR036291">
    <property type="entry name" value="NAD(P)-bd_dom_sf"/>
</dbReference>
<dbReference type="STRING" id="35128.B8C3E7"/>
<evidence type="ECO:0000256" key="5">
    <source>
        <dbReference type="ARBA" id="ARBA00023002"/>
    </source>
</evidence>
<dbReference type="PRINTS" id="PR00079">
    <property type="entry name" value="G6PDHDRGNASE"/>
</dbReference>
<dbReference type="SUPFAM" id="SSF51735">
    <property type="entry name" value="NAD(P)-binding Rossmann-fold domains"/>
    <property type="match status" value="1"/>
</dbReference>
<accession>B8C3E7</accession>
<dbReference type="NCBIfam" id="TIGR00871">
    <property type="entry name" value="zwf"/>
    <property type="match status" value="1"/>
</dbReference>
<evidence type="ECO:0000313" key="10">
    <source>
        <dbReference type="EMBL" id="EED92550.1"/>
    </source>
</evidence>
<keyword evidence="4 7" id="KW-0521">NADP</keyword>
<feature type="domain" description="Glucose-6-phosphate dehydrogenase NAD-binding" evidence="8">
    <location>
        <begin position="4"/>
        <end position="189"/>
    </location>
</feature>
<dbReference type="GO" id="GO:0006006">
    <property type="term" value="P:glucose metabolic process"/>
    <property type="evidence" value="ECO:0000318"/>
    <property type="project" value="GO_Central"/>
</dbReference>
<dbReference type="InterPro" id="IPR022674">
    <property type="entry name" value="G6P_DH_NAD-bd"/>
</dbReference>
<evidence type="ECO:0000256" key="4">
    <source>
        <dbReference type="ARBA" id="ARBA00022857"/>
    </source>
</evidence>
<dbReference type="Proteomes" id="UP000001449">
    <property type="component" value="Chromosome 5"/>
</dbReference>
<evidence type="ECO:0000256" key="1">
    <source>
        <dbReference type="ARBA" id="ARBA00004937"/>
    </source>
</evidence>
<dbReference type="InterPro" id="IPR019796">
    <property type="entry name" value="G6P_DH_AS"/>
</dbReference>
<dbReference type="EC" id="1.1.1.49" evidence="7"/>
<reference evidence="10 11" key="2">
    <citation type="journal article" date="2008" name="Nature">
        <title>The Phaeodactylum genome reveals the evolutionary history of diatom genomes.</title>
        <authorList>
            <person name="Bowler C."/>
            <person name="Allen A.E."/>
            <person name="Badger J.H."/>
            <person name="Grimwood J."/>
            <person name="Jabbari K."/>
            <person name="Kuo A."/>
            <person name="Maheswari U."/>
            <person name="Martens C."/>
            <person name="Maumus F."/>
            <person name="Otillar R.P."/>
            <person name="Rayko E."/>
            <person name="Salamov A."/>
            <person name="Vandepoele K."/>
            <person name="Beszteri B."/>
            <person name="Gruber A."/>
            <person name="Heijde M."/>
            <person name="Katinka M."/>
            <person name="Mock T."/>
            <person name="Valentin K."/>
            <person name="Verret F."/>
            <person name="Berges J.A."/>
            <person name="Brownlee C."/>
            <person name="Cadoret J.P."/>
            <person name="Chiovitti A."/>
            <person name="Choi C.J."/>
            <person name="Coesel S."/>
            <person name="De Martino A."/>
            <person name="Detter J.C."/>
            <person name="Durkin C."/>
            <person name="Falciatore A."/>
            <person name="Fournet J."/>
            <person name="Haruta M."/>
            <person name="Huysman M.J."/>
            <person name="Jenkins B.D."/>
            <person name="Jiroutova K."/>
            <person name="Jorgensen R.E."/>
            <person name="Joubert Y."/>
            <person name="Kaplan A."/>
            <person name="Kroger N."/>
            <person name="Kroth P.G."/>
            <person name="La Roche J."/>
            <person name="Lindquist E."/>
            <person name="Lommer M."/>
            <person name="Martin-Jezequel V."/>
            <person name="Lopez P.J."/>
            <person name="Lucas S."/>
            <person name="Mangogna M."/>
            <person name="McGinnis K."/>
            <person name="Medlin L.K."/>
            <person name="Montsant A."/>
            <person name="Oudot-Le Secq M.P."/>
            <person name="Napoli C."/>
            <person name="Obornik M."/>
            <person name="Parker M.S."/>
            <person name="Petit J.L."/>
            <person name="Porcel B.M."/>
            <person name="Poulsen N."/>
            <person name="Robison M."/>
            <person name="Rychlewski L."/>
            <person name="Rynearson T.A."/>
            <person name="Schmutz J."/>
            <person name="Shapiro H."/>
            <person name="Siaut M."/>
            <person name="Stanley M."/>
            <person name="Sussman M.R."/>
            <person name="Taylor A.R."/>
            <person name="Vardi A."/>
            <person name="von Dassow P."/>
            <person name="Vyverman W."/>
            <person name="Willis A."/>
            <person name="Wyrwicz L.S."/>
            <person name="Rokhsar D.S."/>
            <person name="Weissenbach J."/>
            <person name="Armbrust E.V."/>
            <person name="Green B.R."/>
            <person name="Van de Peer Y."/>
            <person name="Grigoriev I.V."/>
        </authorList>
    </citation>
    <scope>NUCLEOTIDE SEQUENCE [LARGE SCALE GENOMIC DNA]</scope>
    <source>
        <strain evidence="10 11">CCMP1335</strain>
    </source>
</reference>
<dbReference type="EMBL" id="CM000642">
    <property type="protein sequence ID" value="EED92550.1"/>
    <property type="molecule type" value="Genomic_DNA"/>
</dbReference>
<dbReference type="HOGENOM" id="CLU_013524_2_3_1"/>
<evidence type="ECO:0000256" key="2">
    <source>
        <dbReference type="ARBA" id="ARBA00009975"/>
    </source>
</evidence>
<dbReference type="SUPFAM" id="SSF55347">
    <property type="entry name" value="Glyceraldehyde-3-phosphate dehydrogenase-like, C-terminal domain"/>
    <property type="match status" value="1"/>
</dbReference>
<dbReference type="PROSITE" id="PS00069">
    <property type="entry name" value="G6P_DEHYDROGENASE"/>
    <property type="match status" value="1"/>
</dbReference>
<keyword evidence="3 7" id="KW-0313">Glucose metabolism</keyword>
<comment type="pathway">
    <text evidence="1 7">Carbohydrate degradation; pentose phosphate pathway; D-ribulose 5-phosphate from D-glucose 6-phosphate (oxidative stage): step 1/3.</text>
</comment>
<dbReference type="GeneID" id="7445192"/>
<evidence type="ECO:0000259" key="8">
    <source>
        <dbReference type="Pfam" id="PF00479"/>
    </source>
</evidence>
<dbReference type="Pfam" id="PF00479">
    <property type="entry name" value="G6PD_N"/>
    <property type="match status" value="1"/>
</dbReference>
<dbReference type="Gene3D" id="3.30.360.10">
    <property type="entry name" value="Dihydrodipicolinate Reductase, domain 2"/>
    <property type="match status" value="1"/>
</dbReference>
<dbReference type="HAMAP" id="MF_00966">
    <property type="entry name" value="G6PD"/>
    <property type="match status" value="1"/>
</dbReference>
<comment type="similarity">
    <text evidence="2 7">Belongs to the glucose-6-phosphate dehydrogenase family.</text>
</comment>
<dbReference type="RefSeq" id="XP_002290798.1">
    <property type="nucleotide sequence ID" value="XM_002290762.1"/>
</dbReference>
<evidence type="ECO:0000259" key="9">
    <source>
        <dbReference type="Pfam" id="PF02781"/>
    </source>
</evidence>
<dbReference type="InterPro" id="IPR022675">
    <property type="entry name" value="G6P_DH_C"/>
</dbReference>
<keyword evidence="11" id="KW-1185">Reference proteome</keyword>
<dbReference type="GO" id="GO:0009051">
    <property type="term" value="P:pentose-phosphate shunt, oxidative branch"/>
    <property type="evidence" value="ECO:0000318"/>
    <property type="project" value="GO_Central"/>
</dbReference>
<feature type="domain" description="Glucose-6-phosphate dehydrogenase C-terminal" evidence="9">
    <location>
        <begin position="191"/>
        <end position="474"/>
    </location>
</feature>
<keyword evidence="6 7" id="KW-0119">Carbohydrate metabolism</keyword>
<keyword evidence="5 7" id="KW-0560">Oxidoreductase</keyword>
<dbReference type="AlphaFoldDB" id="B8C3E7"/>
<dbReference type="PANTHER" id="PTHR23429:SF0">
    <property type="entry name" value="GLUCOSE-6-PHOSPHATE 1-DEHYDROGENASE"/>
    <property type="match status" value="1"/>
</dbReference>
<dbReference type="InParanoid" id="B8C3E7"/>
<dbReference type="Pfam" id="PF02781">
    <property type="entry name" value="G6PD_C"/>
    <property type="match status" value="1"/>
</dbReference>
<protein>
    <recommendedName>
        <fullName evidence="7">Glucose-6-phosphate 1-dehydrogenase</fullName>
        <ecNumber evidence="7">1.1.1.49</ecNumber>
    </recommendedName>
</protein>
<dbReference type="FunCoup" id="B8C3E7">
    <property type="interactions" value="123"/>
</dbReference>
<dbReference type="KEGG" id="tps:THAPSDRAFT_34514"/>